<organism evidence="1">
    <name type="scientific">uncultured bacterium</name>
    <name type="common">gcode 4</name>
    <dbReference type="NCBI Taxonomy" id="1234023"/>
    <lineage>
        <taxon>Bacteria</taxon>
        <taxon>environmental samples</taxon>
    </lineage>
</organism>
<evidence type="ECO:0000313" key="1">
    <source>
        <dbReference type="EMBL" id="EKE27562.1"/>
    </source>
</evidence>
<dbReference type="AlphaFoldDB" id="K2G078"/>
<gene>
    <name evidence="1" type="ORF">ACD_3C00192G0007</name>
</gene>
<comment type="caution">
    <text evidence="1">The sequence shown here is derived from an EMBL/GenBank/DDBJ whole genome shotgun (WGS) entry which is preliminary data.</text>
</comment>
<name>K2G078_9BACT</name>
<proteinExistence type="predicted"/>
<sequence>MTGIYDTIWEKITNVKWSKWPSPIAKSGIDIWNYKIDVPTSSHSILKIIATIEKFDRLVKRKIDTNIDVK</sequence>
<dbReference type="EMBL" id="AMFJ01000466">
    <property type="protein sequence ID" value="EKE27562.1"/>
    <property type="molecule type" value="Genomic_DNA"/>
</dbReference>
<accession>K2G078</accession>
<protein>
    <submittedName>
        <fullName evidence="1">Uncharacterized protein</fullName>
    </submittedName>
</protein>
<reference evidence="1" key="1">
    <citation type="journal article" date="2012" name="Science">
        <title>Fermentation, hydrogen, and sulfur metabolism in multiple uncultivated bacterial phyla.</title>
        <authorList>
            <person name="Wrighton K.C."/>
            <person name="Thomas B.C."/>
            <person name="Sharon I."/>
            <person name="Miller C.S."/>
            <person name="Castelle C.J."/>
            <person name="VerBerkmoes N.C."/>
            <person name="Wilkins M.J."/>
            <person name="Hettich R.L."/>
            <person name="Lipton M.S."/>
            <person name="Williams K.H."/>
            <person name="Long P.E."/>
            <person name="Banfield J.F."/>
        </authorList>
    </citation>
    <scope>NUCLEOTIDE SEQUENCE [LARGE SCALE GENOMIC DNA]</scope>
</reference>